<dbReference type="CDD" id="cd08054">
    <property type="entry name" value="gp6"/>
    <property type="match status" value="1"/>
</dbReference>
<dbReference type="Pfam" id="PF05135">
    <property type="entry name" value="Phage_connect_1"/>
    <property type="match status" value="1"/>
</dbReference>
<feature type="non-terminal residue" evidence="1">
    <location>
        <position position="135"/>
    </location>
</feature>
<dbReference type="InterPro" id="IPR021146">
    <property type="entry name" value="Phage_gp6-like_head-tail"/>
</dbReference>
<dbReference type="AlphaFoldDB" id="A0A3B0UDQ9"/>
<dbReference type="Gene3D" id="1.10.3230.30">
    <property type="entry name" value="Phage gp6-like head-tail connector protein"/>
    <property type="match status" value="1"/>
</dbReference>
<reference evidence="1" key="1">
    <citation type="submission" date="2018-06" db="EMBL/GenBank/DDBJ databases">
        <authorList>
            <person name="Zhirakovskaya E."/>
        </authorList>
    </citation>
    <scope>NUCLEOTIDE SEQUENCE</scope>
</reference>
<dbReference type="EMBL" id="UOEQ01000147">
    <property type="protein sequence ID" value="VAW17696.1"/>
    <property type="molecule type" value="Genomic_DNA"/>
</dbReference>
<dbReference type="InterPro" id="IPR011738">
    <property type="entry name" value="Phage_CHP"/>
</dbReference>
<protein>
    <submittedName>
        <fullName evidence="1">Uncharacterized protein</fullName>
    </submittedName>
</protein>
<accession>A0A3B0UDQ9</accession>
<sequence>MTSYLLAGPLIEPVTLVEAKTFLRVDNIVEDGFINTLITAARLHIEGTTGRAMIAQTWRVVADSWPPDRTIVLPVAPLISISSITAYDADGLPTILALAQFQPETNTAPARIFLPPKISEAPDLREHNGIEIDYV</sequence>
<evidence type="ECO:0000313" key="1">
    <source>
        <dbReference type="EMBL" id="VAW17696.1"/>
    </source>
</evidence>
<organism evidence="1">
    <name type="scientific">hydrothermal vent metagenome</name>
    <dbReference type="NCBI Taxonomy" id="652676"/>
    <lineage>
        <taxon>unclassified sequences</taxon>
        <taxon>metagenomes</taxon>
        <taxon>ecological metagenomes</taxon>
    </lineage>
</organism>
<proteinExistence type="predicted"/>
<dbReference type="NCBIfam" id="TIGR02215">
    <property type="entry name" value="phage_chp_gp8"/>
    <property type="match status" value="1"/>
</dbReference>
<gene>
    <name evidence="1" type="ORF">MNBD_ALPHA11-1422</name>
</gene>
<name>A0A3B0UDQ9_9ZZZZ</name>